<evidence type="ECO:0000256" key="1">
    <source>
        <dbReference type="ARBA" id="ARBA00001947"/>
    </source>
</evidence>
<comment type="similarity">
    <text evidence="2">Belongs to the peptidase M35 family.</text>
</comment>
<keyword evidence="4" id="KW-0479">Metal-binding</keyword>
<dbReference type="Pfam" id="PF14521">
    <property type="entry name" value="Aspzincin_M35"/>
    <property type="match status" value="1"/>
</dbReference>
<accession>A0A1I6M744</accession>
<feature type="domain" description="Lysine-specific metallo-endopeptidase" evidence="9">
    <location>
        <begin position="43"/>
        <end position="194"/>
    </location>
</feature>
<dbReference type="RefSeq" id="WP_090205473.1">
    <property type="nucleotide sequence ID" value="NZ_FOZM01000001.1"/>
</dbReference>
<gene>
    <name evidence="10" type="ORF">SAMN05444714_1317</name>
</gene>
<evidence type="ECO:0000256" key="8">
    <source>
        <dbReference type="SAM" id="SignalP"/>
    </source>
</evidence>
<dbReference type="Proteomes" id="UP000198926">
    <property type="component" value="Unassembled WGS sequence"/>
</dbReference>
<reference evidence="10 11" key="1">
    <citation type="submission" date="2016-10" db="EMBL/GenBank/DDBJ databases">
        <authorList>
            <person name="de Groot N.N."/>
        </authorList>
    </citation>
    <scope>NUCLEOTIDE SEQUENCE [LARGE SCALE GENOMIC DNA]</scope>
    <source>
        <strain evidence="10 11">DSM 29433</strain>
    </source>
</reference>
<sequence>MRVGLVLALLIGLSASPAVADTFRGCTPAETTAIEMSLNAAKQMVVKAGASVRDDDDYQRWFGAYSERRAEHVRASLKSIVAALRRGRVTAQCDQISPDGCGVGEYAFVYSDQPYRMHLCPSFFDLPRMAQLRPGSRRSDFGTQEGTLIHEISHFVTVARTEDHCYSRSECRIMALDDPNLAIENADSYQYYAEDITFYARQPVADKPPPAPRPRR</sequence>
<dbReference type="EMBL" id="FOZM01000001">
    <property type="protein sequence ID" value="SFS11443.1"/>
    <property type="molecule type" value="Genomic_DNA"/>
</dbReference>
<organism evidence="10 11">
    <name type="scientific">Yoonia litorea</name>
    <dbReference type="NCBI Taxonomy" id="1123755"/>
    <lineage>
        <taxon>Bacteria</taxon>
        <taxon>Pseudomonadati</taxon>
        <taxon>Pseudomonadota</taxon>
        <taxon>Alphaproteobacteria</taxon>
        <taxon>Rhodobacterales</taxon>
        <taxon>Paracoccaceae</taxon>
        <taxon>Yoonia</taxon>
    </lineage>
</organism>
<dbReference type="SMART" id="SM01351">
    <property type="entry name" value="Aspzincin_M35"/>
    <property type="match status" value="1"/>
</dbReference>
<evidence type="ECO:0000256" key="5">
    <source>
        <dbReference type="ARBA" id="ARBA00022801"/>
    </source>
</evidence>
<evidence type="ECO:0000313" key="10">
    <source>
        <dbReference type="EMBL" id="SFS11443.1"/>
    </source>
</evidence>
<dbReference type="GO" id="GO:0006508">
    <property type="term" value="P:proteolysis"/>
    <property type="evidence" value="ECO:0007669"/>
    <property type="project" value="UniProtKB-KW"/>
</dbReference>
<evidence type="ECO:0000256" key="4">
    <source>
        <dbReference type="ARBA" id="ARBA00022723"/>
    </source>
</evidence>
<feature type="chain" id="PRO_5011482336" evidence="8">
    <location>
        <begin position="21"/>
        <end position="216"/>
    </location>
</feature>
<keyword evidence="3" id="KW-0645">Protease</keyword>
<keyword evidence="7" id="KW-0482">Metalloprotease</keyword>
<dbReference type="InterPro" id="IPR024079">
    <property type="entry name" value="MetalloPept_cat_dom_sf"/>
</dbReference>
<dbReference type="AlphaFoldDB" id="A0A1I6M744"/>
<dbReference type="CDD" id="cd11006">
    <property type="entry name" value="M35_peptidyl-Lys_like"/>
    <property type="match status" value="1"/>
</dbReference>
<evidence type="ECO:0000256" key="7">
    <source>
        <dbReference type="ARBA" id="ARBA00023049"/>
    </source>
</evidence>
<keyword evidence="11" id="KW-1185">Reference proteome</keyword>
<dbReference type="InterPro" id="IPR050414">
    <property type="entry name" value="Fungal_M35_metalloproteases"/>
</dbReference>
<dbReference type="InterPro" id="IPR029463">
    <property type="entry name" value="Lys_MEP"/>
</dbReference>
<evidence type="ECO:0000256" key="2">
    <source>
        <dbReference type="ARBA" id="ARBA00010279"/>
    </source>
</evidence>
<keyword evidence="8" id="KW-0732">Signal</keyword>
<evidence type="ECO:0000256" key="3">
    <source>
        <dbReference type="ARBA" id="ARBA00022670"/>
    </source>
</evidence>
<evidence type="ECO:0000256" key="6">
    <source>
        <dbReference type="ARBA" id="ARBA00022833"/>
    </source>
</evidence>
<comment type="cofactor">
    <cofactor evidence="1">
        <name>Zn(2+)</name>
        <dbReference type="ChEBI" id="CHEBI:29105"/>
    </cofactor>
</comment>
<dbReference type="OrthoDB" id="7649992at2"/>
<keyword evidence="5" id="KW-0378">Hydrolase</keyword>
<dbReference type="SUPFAM" id="SSF55486">
    <property type="entry name" value="Metalloproteases ('zincins'), catalytic domain"/>
    <property type="match status" value="1"/>
</dbReference>
<dbReference type="GO" id="GO:0004222">
    <property type="term" value="F:metalloendopeptidase activity"/>
    <property type="evidence" value="ECO:0007669"/>
    <property type="project" value="InterPro"/>
</dbReference>
<name>A0A1I6M744_9RHOB</name>
<dbReference type="InterPro" id="IPR034106">
    <property type="entry name" value="M35_peptidyl-Lys-like"/>
</dbReference>
<protein>
    <submittedName>
        <fullName evidence="10">Lysine-specific metallo-endopeptidase</fullName>
    </submittedName>
</protein>
<proteinExistence type="inferred from homology"/>
<dbReference type="Gene3D" id="3.40.390.10">
    <property type="entry name" value="Collagenase (Catalytic Domain)"/>
    <property type="match status" value="1"/>
</dbReference>
<dbReference type="GO" id="GO:0046872">
    <property type="term" value="F:metal ion binding"/>
    <property type="evidence" value="ECO:0007669"/>
    <property type="project" value="UniProtKB-KW"/>
</dbReference>
<evidence type="ECO:0000259" key="9">
    <source>
        <dbReference type="SMART" id="SM01351"/>
    </source>
</evidence>
<keyword evidence="6" id="KW-0862">Zinc</keyword>
<feature type="signal peptide" evidence="8">
    <location>
        <begin position="1"/>
        <end position="20"/>
    </location>
</feature>
<evidence type="ECO:0000313" key="11">
    <source>
        <dbReference type="Proteomes" id="UP000198926"/>
    </source>
</evidence>
<dbReference type="PANTHER" id="PTHR37016:SF3">
    <property type="entry name" value="NEUTRAL PROTEASE 2-RELATED"/>
    <property type="match status" value="1"/>
</dbReference>
<dbReference type="PANTHER" id="PTHR37016">
    <property type="match status" value="1"/>
</dbReference>
<dbReference type="STRING" id="1123755.SAMN05444714_1317"/>